<keyword evidence="2" id="KW-0472">Membrane</keyword>
<accession>A0A1V9ZUE2</accession>
<keyword evidence="4" id="KW-1185">Reference proteome</keyword>
<proteinExistence type="predicted"/>
<feature type="transmembrane region" description="Helical" evidence="2">
    <location>
        <begin position="16"/>
        <end position="40"/>
    </location>
</feature>
<evidence type="ECO:0000256" key="2">
    <source>
        <dbReference type="SAM" id="Phobius"/>
    </source>
</evidence>
<dbReference type="EMBL" id="JNBR01000008">
    <property type="protein sequence ID" value="OQS01400.1"/>
    <property type="molecule type" value="Genomic_DNA"/>
</dbReference>
<dbReference type="AlphaFoldDB" id="A0A1V9ZUE2"/>
<feature type="region of interest" description="Disordered" evidence="1">
    <location>
        <begin position="122"/>
        <end position="158"/>
    </location>
</feature>
<name>A0A1V9ZUE2_ACHHY</name>
<comment type="caution">
    <text evidence="3">The sequence shown here is derived from an EMBL/GenBank/DDBJ whole genome shotgun (WGS) entry which is preliminary data.</text>
</comment>
<gene>
    <name evidence="3" type="ORF">ACHHYP_20051</name>
</gene>
<reference evidence="3 4" key="1">
    <citation type="journal article" date="2014" name="Genome Biol. Evol.">
        <title>The secreted proteins of Achlya hypogyna and Thraustotheca clavata identify the ancestral oomycete secretome and reveal gene acquisitions by horizontal gene transfer.</title>
        <authorList>
            <person name="Misner I."/>
            <person name="Blouin N."/>
            <person name="Leonard G."/>
            <person name="Richards T.A."/>
            <person name="Lane C.E."/>
        </authorList>
    </citation>
    <scope>NUCLEOTIDE SEQUENCE [LARGE SCALE GENOMIC DNA]</scope>
    <source>
        <strain evidence="3 4">ATCC 48635</strain>
    </source>
</reference>
<dbReference type="Proteomes" id="UP000243579">
    <property type="component" value="Unassembled WGS sequence"/>
</dbReference>
<protein>
    <submittedName>
        <fullName evidence="3">Uncharacterized protein</fullName>
    </submittedName>
</protein>
<keyword evidence="2" id="KW-0812">Transmembrane</keyword>
<organism evidence="3 4">
    <name type="scientific">Achlya hypogyna</name>
    <name type="common">Oomycete</name>
    <name type="synonym">Protoachlya hypogyna</name>
    <dbReference type="NCBI Taxonomy" id="1202772"/>
    <lineage>
        <taxon>Eukaryota</taxon>
        <taxon>Sar</taxon>
        <taxon>Stramenopiles</taxon>
        <taxon>Oomycota</taxon>
        <taxon>Saprolegniomycetes</taxon>
        <taxon>Saprolegniales</taxon>
        <taxon>Achlyaceae</taxon>
        <taxon>Achlya</taxon>
    </lineage>
</organism>
<evidence type="ECO:0000313" key="4">
    <source>
        <dbReference type="Proteomes" id="UP000243579"/>
    </source>
</evidence>
<evidence type="ECO:0000256" key="1">
    <source>
        <dbReference type="SAM" id="MobiDB-lite"/>
    </source>
</evidence>
<keyword evidence="2" id="KW-1133">Transmembrane helix</keyword>
<evidence type="ECO:0000313" key="3">
    <source>
        <dbReference type="EMBL" id="OQS01400.1"/>
    </source>
</evidence>
<sequence>MESWTLRMSLALGVDAIFLFVMLPSWPVVLVHTGAVLLILGTRAWLIRQTHEVCELLSLASYYKKRSESCNDSSLTTLDLHRTPRQQQDFAWVHDNSMEPVVRRRPAPEHLKAVAILTKKRWRSDDGYESSLSATSEPEELLSPPRVPRSRTKRLEQA</sequence>